<protein>
    <submittedName>
        <fullName evidence="2">STAS domain-containing protein</fullName>
    </submittedName>
</protein>
<dbReference type="PROSITE" id="PS50801">
    <property type="entry name" value="STAS"/>
    <property type="match status" value="1"/>
</dbReference>
<proteinExistence type="predicted"/>
<dbReference type="InterPro" id="IPR002645">
    <property type="entry name" value="STAS_dom"/>
</dbReference>
<evidence type="ECO:0000313" key="3">
    <source>
        <dbReference type="Proteomes" id="UP000244900"/>
    </source>
</evidence>
<reference evidence="2 3" key="1">
    <citation type="submission" date="2018-05" db="EMBL/GenBank/DDBJ databases">
        <title>Complete genome sequence of sponge-derived Streptomyces sp. HNM0039.</title>
        <authorList>
            <person name="Huang X."/>
            <person name="Zhou S."/>
        </authorList>
    </citation>
    <scope>NUCLEOTIDE SEQUENCE [LARGE SCALE GENOMIC DNA]</scope>
    <source>
        <strain evidence="2 3">HNM0039</strain>
    </source>
</reference>
<sequence length="124" mass="12863">MHERDRTSSAPGTALGVLSCSQRGNAWVITLGGDLGPDALAGVSRRLDRVLDEGRAIVMDTKSVTSADPAMLTLLMKLQEEASLYVAAPSPPVRELLARPGPHTSVRTVTSLGEALDAIGAGTA</sequence>
<name>A0A2S1T156_9ACTN</name>
<dbReference type="Pfam" id="PF13466">
    <property type="entry name" value="STAS_2"/>
    <property type="match status" value="1"/>
</dbReference>
<gene>
    <name evidence="2" type="ORF">DDW44_28800</name>
</gene>
<evidence type="ECO:0000313" key="2">
    <source>
        <dbReference type="EMBL" id="AWI32351.1"/>
    </source>
</evidence>
<dbReference type="PROSITE" id="PS51257">
    <property type="entry name" value="PROKAR_LIPOPROTEIN"/>
    <property type="match status" value="1"/>
</dbReference>
<dbReference type="RefSeq" id="WP_027734707.1">
    <property type="nucleotide sequence ID" value="NZ_CP029188.1"/>
</dbReference>
<dbReference type="InterPro" id="IPR058548">
    <property type="entry name" value="MlaB-like_STAS"/>
</dbReference>
<feature type="domain" description="STAS" evidence="1">
    <location>
        <begin position="28"/>
        <end position="119"/>
    </location>
</feature>
<dbReference type="Proteomes" id="UP000244900">
    <property type="component" value="Chromosome"/>
</dbReference>
<dbReference type="KEGG" id="stir:DDW44_28800"/>
<evidence type="ECO:0000259" key="1">
    <source>
        <dbReference type="PROSITE" id="PS50801"/>
    </source>
</evidence>
<dbReference type="Gene3D" id="3.30.750.24">
    <property type="entry name" value="STAS domain"/>
    <property type="match status" value="1"/>
</dbReference>
<organism evidence="2 3">
    <name type="scientific">Streptomyces tirandamycinicus</name>
    <dbReference type="NCBI Taxonomy" id="2174846"/>
    <lineage>
        <taxon>Bacteria</taxon>
        <taxon>Bacillati</taxon>
        <taxon>Actinomycetota</taxon>
        <taxon>Actinomycetes</taxon>
        <taxon>Kitasatosporales</taxon>
        <taxon>Streptomycetaceae</taxon>
        <taxon>Streptomyces</taxon>
    </lineage>
</organism>
<dbReference type="InterPro" id="IPR036513">
    <property type="entry name" value="STAS_dom_sf"/>
</dbReference>
<dbReference type="AlphaFoldDB" id="A0A2S1T156"/>
<dbReference type="EMBL" id="CP029188">
    <property type="protein sequence ID" value="AWI32351.1"/>
    <property type="molecule type" value="Genomic_DNA"/>
</dbReference>
<dbReference type="OrthoDB" id="4232642at2"/>
<accession>A0A2S1T156</accession>
<keyword evidence="3" id="KW-1185">Reference proteome</keyword>
<dbReference type="SUPFAM" id="SSF52091">
    <property type="entry name" value="SpoIIaa-like"/>
    <property type="match status" value="1"/>
</dbReference>